<evidence type="ECO:0000259" key="1">
    <source>
        <dbReference type="Pfam" id="PF00534"/>
    </source>
</evidence>
<evidence type="ECO:0000313" key="3">
    <source>
        <dbReference type="EMBL" id="HIX80850.1"/>
    </source>
</evidence>
<dbReference type="Pfam" id="PF00534">
    <property type="entry name" value="Glycos_transf_1"/>
    <property type="match status" value="1"/>
</dbReference>
<dbReference type="EMBL" id="DXET01000066">
    <property type="protein sequence ID" value="HIX80850.1"/>
    <property type="molecule type" value="Genomic_DNA"/>
</dbReference>
<comment type="caution">
    <text evidence="3">The sequence shown here is derived from an EMBL/GenBank/DDBJ whole genome shotgun (WGS) entry which is preliminary data.</text>
</comment>
<feature type="domain" description="Glycosyltransferase subfamily 4-like N-terminal" evidence="2">
    <location>
        <begin position="15"/>
        <end position="186"/>
    </location>
</feature>
<reference evidence="3" key="1">
    <citation type="journal article" date="2021" name="PeerJ">
        <title>Extensive microbial diversity within the chicken gut microbiome revealed by metagenomics and culture.</title>
        <authorList>
            <person name="Gilroy R."/>
            <person name="Ravi A."/>
            <person name="Getino M."/>
            <person name="Pursley I."/>
            <person name="Horton D.L."/>
            <person name="Alikhan N.F."/>
            <person name="Baker D."/>
            <person name="Gharbi K."/>
            <person name="Hall N."/>
            <person name="Watson M."/>
            <person name="Adriaenssens E.M."/>
            <person name="Foster-Nyarko E."/>
            <person name="Jarju S."/>
            <person name="Secka A."/>
            <person name="Antonio M."/>
            <person name="Oren A."/>
            <person name="Chaudhuri R.R."/>
            <person name="La Ragione R."/>
            <person name="Hildebrand F."/>
            <person name="Pallen M.J."/>
        </authorList>
    </citation>
    <scope>NUCLEOTIDE SEQUENCE</scope>
    <source>
        <strain evidence="3">ChiGjej1B1-14440</strain>
    </source>
</reference>
<dbReference type="GO" id="GO:0016757">
    <property type="term" value="F:glycosyltransferase activity"/>
    <property type="evidence" value="ECO:0007669"/>
    <property type="project" value="InterPro"/>
</dbReference>
<dbReference type="Pfam" id="PF13439">
    <property type="entry name" value="Glyco_transf_4"/>
    <property type="match status" value="1"/>
</dbReference>
<dbReference type="PANTHER" id="PTHR12526:SF630">
    <property type="entry name" value="GLYCOSYLTRANSFERASE"/>
    <property type="match status" value="1"/>
</dbReference>
<dbReference type="InterPro" id="IPR028098">
    <property type="entry name" value="Glyco_trans_4-like_N"/>
</dbReference>
<dbReference type="PANTHER" id="PTHR12526">
    <property type="entry name" value="GLYCOSYLTRANSFERASE"/>
    <property type="match status" value="1"/>
</dbReference>
<sequence length="374" mass="44022">MKKVFIYIHQSILKGGVEKVFYNLFNNLPDNEYHITVLNYCCYLTDDLNSVFYNGQKHRYWFYYDELSNNIIKKFFQRVHNKIMPKILPIWLKIHRYDIAIAAQEGMYAKFVDKNIRAKRKLLWIHNDMTLCRFTEKYFLSPEDEKACYEHFDGIACVSESVKQSMLERFGKMNNLHVIYNPIDTNEIDIKLKEKLPHRGIEPLFVCVGRLVSQKGFDRLLPICKKLNDDGFKYAVWILGEGSDREKLERFIKNNAIDNVKLLGNKSNPFVYIKQADWLLCVSRHEGFNMVLHEAMYCECPIITTINAGTKELLGDSEYGIVLDNSDEAIEKGMRMVLSHKEIRDKYYLATLERKEFVNLSERMKIIVLFLNGN</sequence>
<protein>
    <submittedName>
        <fullName evidence="3">Glycosyltransferase</fullName>
    </submittedName>
</protein>
<organism evidence="3 4">
    <name type="scientific">Candidatus Erysipelatoclostridium merdavium</name>
    <dbReference type="NCBI Taxonomy" id="2838566"/>
    <lineage>
        <taxon>Bacteria</taxon>
        <taxon>Bacillati</taxon>
        <taxon>Bacillota</taxon>
        <taxon>Erysipelotrichia</taxon>
        <taxon>Erysipelotrichales</taxon>
        <taxon>Erysipelotrichales incertae sedis</taxon>
    </lineage>
</organism>
<proteinExistence type="predicted"/>
<dbReference type="Gene3D" id="3.40.50.2000">
    <property type="entry name" value="Glycogen Phosphorylase B"/>
    <property type="match status" value="2"/>
</dbReference>
<feature type="domain" description="Glycosyl transferase family 1" evidence="1">
    <location>
        <begin position="192"/>
        <end position="347"/>
    </location>
</feature>
<name>A0A9D1XKE7_9FIRM</name>
<evidence type="ECO:0000313" key="4">
    <source>
        <dbReference type="Proteomes" id="UP000886724"/>
    </source>
</evidence>
<evidence type="ECO:0000259" key="2">
    <source>
        <dbReference type="Pfam" id="PF13439"/>
    </source>
</evidence>
<gene>
    <name evidence="3" type="ORF">H9980_02620</name>
</gene>
<reference evidence="3" key="2">
    <citation type="submission" date="2021-04" db="EMBL/GenBank/DDBJ databases">
        <authorList>
            <person name="Gilroy R."/>
        </authorList>
    </citation>
    <scope>NUCLEOTIDE SEQUENCE</scope>
    <source>
        <strain evidence="3">ChiGjej1B1-14440</strain>
    </source>
</reference>
<dbReference type="AlphaFoldDB" id="A0A9D1XKE7"/>
<dbReference type="CDD" id="cd03811">
    <property type="entry name" value="GT4_GT28_WabH-like"/>
    <property type="match status" value="1"/>
</dbReference>
<dbReference type="SUPFAM" id="SSF53756">
    <property type="entry name" value="UDP-Glycosyltransferase/glycogen phosphorylase"/>
    <property type="match status" value="1"/>
</dbReference>
<dbReference type="InterPro" id="IPR001296">
    <property type="entry name" value="Glyco_trans_1"/>
</dbReference>
<dbReference type="Proteomes" id="UP000886724">
    <property type="component" value="Unassembled WGS sequence"/>
</dbReference>
<accession>A0A9D1XKE7</accession>